<feature type="domain" description="2Fe-2S ferredoxin-type" evidence="9">
    <location>
        <begin position="4"/>
        <end position="99"/>
    </location>
</feature>
<dbReference type="InterPro" id="IPR017938">
    <property type="entry name" value="Riboflavin_synthase-like_b-brl"/>
</dbReference>
<evidence type="ECO:0000256" key="7">
    <source>
        <dbReference type="ARBA" id="ARBA00023163"/>
    </source>
</evidence>
<dbReference type="PANTHER" id="PTHR47354:SF5">
    <property type="entry name" value="PROTEIN RFBI"/>
    <property type="match status" value="1"/>
</dbReference>
<dbReference type="Gene3D" id="2.40.30.10">
    <property type="entry name" value="Translation factors"/>
    <property type="match status" value="1"/>
</dbReference>
<dbReference type="SMART" id="SM00895">
    <property type="entry name" value="FCD"/>
    <property type="match status" value="1"/>
</dbReference>
<dbReference type="InterPro" id="IPR011711">
    <property type="entry name" value="GntR_C"/>
</dbReference>
<dbReference type="SUPFAM" id="SSF54292">
    <property type="entry name" value="2Fe-2S ferredoxin-like"/>
    <property type="match status" value="1"/>
</dbReference>
<dbReference type="InterPro" id="IPR047683">
    <property type="entry name" value="BenC-like_FAD_NAD-bd"/>
</dbReference>
<evidence type="ECO:0000256" key="3">
    <source>
        <dbReference type="ARBA" id="ARBA00022714"/>
    </source>
</evidence>
<dbReference type="Proteomes" id="UP001442841">
    <property type="component" value="Chromosome"/>
</dbReference>
<dbReference type="InterPro" id="IPR050415">
    <property type="entry name" value="MRET"/>
</dbReference>
<dbReference type="CDD" id="cd00207">
    <property type="entry name" value="fer2"/>
    <property type="match status" value="1"/>
</dbReference>
<evidence type="ECO:0000256" key="2">
    <source>
        <dbReference type="ARBA" id="ARBA00006484"/>
    </source>
</evidence>
<reference evidence="11 12" key="1">
    <citation type="submission" date="2024-04" db="EMBL/GenBank/DDBJ databases">
        <title>Isolation of an actinomycete strain from pig manure.</title>
        <authorList>
            <person name="Gong T."/>
            <person name="Yu Z."/>
            <person name="An M."/>
            <person name="Wei C."/>
            <person name="Yang W."/>
            <person name="Liu L."/>
        </authorList>
    </citation>
    <scope>NUCLEOTIDE SEQUENCE [LARGE SCALE GENOMIC DNA]</scope>
    <source>
        <strain evidence="11 12">ZF39</strain>
    </source>
</reference>
<dbReference type="PROSITE" id="PS00197">
    <property type="entry name" value="2FE2S_FER_1"/>
    <property type="match status" value="1"/>
</dbReference>
<evidence type="ECO:0000256" key="1">
    <source>
        <dbReference type="ARBA" id="ARBA00001974"/>
    </source>
</evidence>
<evidence type="ECO:0000313" key="11">
    <source>
        <dbReference type="EMBL" id="XAN06402.1"/>
    </source>
</evidence>
<evidence type="ECO:0000256" key="4">
    <source>
        <dbReference type="ARBA" id="ARBA00023014"/>
    </source>
</evidence>
<dbReference type="Gene3D" id="3.40.50.720">
    <property type="entry name" value="NAD(P)-binding Rossmann-like Domain"/>
    <property type="match status" value="1"/>
</dbReference>
<dbReference type="SUPFAM" id="SSF48008">
    <property type="entry name" value="GntR ligand-binding domain-like"/>
    <property type="match status" value="1"/>
</dbReference>
<dbReference type="SUPFAM" id="SSF51735">
    <property type="entry name" value="NAD(P)-binding Rossmann-fold domains"/>
    <property type="match status" value="1"/>
</dbReference>
<dbReference type="PRINTS" id="PR00081">
    <property type="entry name" value="GDHRDH"/>
</dbReference>
<dbReference type="PROSITE" id="PS51085">
    <property type="entry name" value="2FE2S_FER_2"/>
    <property type="match status" value="1"/>
</dbReference>
<dbReference type="InterPro" id="IPR036010">
    <property type="entry name" value="2Fe-2S_ferredoxin-like_sf"/>
</dbReference>
<dbReference type="NCBIfam" id="NF040811">
    <property type="entry name" value="BenD"/>
    <property type="match status" value="1"/>
</dbReference>
<dbReference type="CDD" id="cd08937">
    <property type="entry name" value="DHB_DH-like_SDR_c"/>
    <property type="match status" value="1"/>
</dbReference>
<evidence type="ECO:0000256" key="6">
    <source>
        <dbReference type="ARBA" id="ARBA00023125"/>
    </source>
</evidence>
<keyword evidence="6" id="KW-0238">DNA-binding</keyword>
<dbReference type="Pfam" id="PF00175">
    <property type="entry name" value="NAD_binding_1"/>
    <property type="match status" value="1"/>
</dbReference>
<keyword evidence="4" id="KW-0411">Iron-sulfur</keyword>
<organism evidence="11 12">
    <name type="scientific">Ammonicoccus fulvus</name>
    <dbReference type="NCBI Taxonomy" id="3138240"/>
    <lineage>
        <taxon>Bacteria</taxon>
        <taxon>Bacillati</taxon>
        <taxon>Actinomycetota</taxon>
        <taxon>Actinomycetes</taxon>
        <taxon>Propionibacteriales</taxon>
        <taxon>Propionibacteriaceae</taxon>
        <taxon>Ammonicoccus</taxon>
    </lineage>
</organism>
<evidence type="ECO:0000313" key="12">
    <source>
        <dbReference type="Proteomes" id="UP001442841"/>
    </source>
</evidence>
<dbReference type="PRINTS" id="PR00080">
    <property type="entry name" value="SDRFAMILY"/>
</dbReference>
<dbReference type="SUPFAM" id="SSF63380">
    <property type="entry name" value="Riboflavin synthase domain-like"/>
    <property type="match status" value="1"/>
</dbReference>
<dbReference type="Gene3D" id="3.40.50.80">
    <property type="entry name" value="Nucleotide-binding domain of ferredoxin-NADP reductase (FNR) module"/>
    <property type="match status" value="1"/>
</dbReference>
<dbReference type="Gene3D" id="3.10.20.30">
    <property type="match status" value="1"/>
</dbReference>
<dbReference type="InterPro" id="IPR001041">
    <property type="entry name" value="2Fe-2S_ferredoxin-type"/>
</dbReference>
<dbReference type="NCBIfam" id="NF009463">
    <property type="entry name" value="PRK12823.1"/>
    <property type="match status" value="1"/>
</dbReference>
<dbReference type="RefSeq" id="WP_425307832.1">
    <property type="nucleotide sequence ID" value="NZ_CP154795.1"/>
</dbReference>
<dbReference type="Pfam" id="PF00111">
    <property type="entry name" value="Fer2"/>
    <property type="match status" value="1"/>
</dbReference>
<dbReference type="Gene3D" id="1.20.120.530">
    <property type="entry name" value="GntR ligand-binding domain-like"/>
    <property type="match status" value="1"/>
</dbReference>
<keyword evidence="3" id="KW-0479">Metal-binding</keyword>
<dbReference type="SUPFAM" id="SSF52343">
    <property type="entry name" value="Ferredoxin reductase-like, C-terminal NADP-linked domain"/>
    <property type="match status" value="1"/>
</dbReference>
<name>A0ABZ3FLW3_9ACTN</name>
<evidence type="ECO:0000259" key="9">
    <source>
        <dbReference type="PROSITE" id="PS51085"/>
    </source>
</evidence>
<dbReference type="InterPro" id="IPR001433">
    <property type="entry name" value="OxRdtase_FAD/NAD-bd"/>
</dbReference>
<dbReference type="Pfam" id="PF00970">
    <property type="entry name" value="FAD_binding_6"/>
    <property type="match status" value="1"/>
</dbReference>
<accession>A0ABZ3FLW3</accession>
<dbReference type="InterPro" id="IPR039261">
    <property type="entry name" value="FNR_nucleotide-bd"/>
</dbReference>
<dbReference type="EMBL" id="CP154795">
    <property type="protein sequence ID" value="XAN06402.1"/>
    <property type="molecule type" value="Genomic_DNA"/>
</dbReference>
<dbReference type="Pfam" id="PF00106">
    <property type="entry name" value="adh_short"/>
    <property type="match status" value="1"/>
</dbReference>
<dbReference type="InterPro" id="IPR020904">
    <property type="entry name" value="Sc_DH/Rdtase_CS"/>
</dbReference>
<dbReference type="InterPro" id="IPR002347">
    <property type="entry name" value="SDR_fam"/>
</dbReference>
<gene>
    <name evidence="11" type="primary">benC</name>
    <name evidence="11" type="ORF">AADG42_03455</name>
</gene>
<feature type="domain" description="FAD-binding FR-type" evidence="10">
    <location>
        <begin position="106"/>
        <end position="207"/>
    </location>
</feature>
<dbReference type="InterPro" id="IPR017927">
    <property type="entry name" value="FAD-bd_FR_type"/>
</dbReference>
<proteinExistence type="inferred from homology"/>
<dbReference type="PANTHER" id="PTHR47354">
    <property type="entry name" value="NADH OXIDOREDUCTASE HCR"/>
    <property type="match status" value="1"/>
</dbReference>
<keyword evidence="12" id="KW-1185">Reference proteome</keyword>
<sequence>MADYKVALSFEDGVTRFIKVKDSQTIANASYQQKINIPVDCNDGACGTCKCFNESGEYDMPENSYVEDALSPAEREEGYLLTCQAKPRSDMVIQIPTSSSVAKTQSANYTATVTEIHKFPGDLVVRMKVKIPNRDDLAFLPGQYVNISVPGSEDTRAYSFSSGPDDEELEFQIKIVPGGLMSTWLDKKAKVGDTFQFNGPHGSFFLREAQRPSLLVAGGTGLAPIMSMLRHVKATGSARTFHLVYGANTDDDIVETELLDQWAKELPNFSWDYCVADPNAKAKNKGFVMGIIEPEHLHSGDASIYLCGPPPMVEAVREHVKGIGVEPNGFFYEKFTSATPSKTAAGIAATGETAVPALAPAETVAKVAARVAKGAKRDLITIGDAGRGIMGQSLFGAEELAPAPAGSGGGEDAPEVVRSVMGQLLLVAEGESTGSAVADAVIAPVQASRSLMGQEIFAADELESLAGSEISGLAATFLPVQDEEYEIGEDHPSIQKSDSIFEAREALELGALELVLGRLNSQQIAAYRMLAEATVPYIKGDQFTDALGFTETNAAFHDYLFQMTNNDHLLQAYQRLGVKGAMEDTLKHAHWCHPLIAKDHLDMVDAIEAGDRNRARDLFIAHADRSKQTMRRAMRDARVTPNISPGRFTGKVVVITGAAQGIGEAVAKRIHAEGGDLVLADRSELVEGVASKLGETGHDVISTLVDMETFEGAQQVVNAAIERFGRIDIAIHVVGGTIWRKPFDQYAEDEIIKEINRSLYPTMWACRAVLPHMYERGKGAIVNVSSVATNGLNRLPYAAAKGGVNALTKSLAWEAAEHGVRVVATAPGGTDAPARRIPRGGEPTNAQEEAWHQVTVDQTIDSSLLKRYGSLDEQAAAICFLASDEASYITGTILPVAGGDQG</sequence>
<comment type="cofactor">
    <cofactor evidence="1">
        <name>FAD</name>
        <dbReference type="ChEBI" id="CHEBI:57692"/>
    </cofactor>
</comment>
<keyword evidence="7" id="KW-0804">Transcription</keyword>
<dbReference type="Pfam" id="PF07729">
    <property type="entry name" value="FCD"/>
    <property type="match status" value="1"/>
</dbReference>
<evidence type="ECO:0000259" key="10">
    <source>
        <dbReference type="PROSITE" id="PS51384"/>
    </source>
</evidence>
<evidence type="ECO:0000256" key="8">
    <source>
        <dbReference type="SAM" id="MobiDB-lite"/>
    </source>
</evidence>
<dbReference type="InterPro" id="IPR006058">
    <property type="entry name" value="2Fe2S_fd_BS"/>
</dbReference>
<keyword evidence="5" id="KW-0805">Transcription regulation</keyword>
<dbReference type="CDD" id="cd06209">
    <property type="entry name" value="BenDO_FAD_NAD"/>
    <property type="match status" value="1"/>
</dbReference>
<dbReference type="NCBIfam" id="NF040810">
    <property type="entry name" value="BenC"/>
    <property type="match status" value="1"/>
</dbReference>
<dbReference type="InterPro" id="IPR047686">
    <property type="entry name" value="BenD"/>
</dbReference>
<dbReference type="InterPro" id="IPR008920">
    <property type="entry name" value="TF_FadR/GntR_C"/>
</dbReference>
<dbReference type="InterPro" id="IPR036291">
    <property type="entry name" value="NAD(P)-bd_dom_sf"/>
</dbReference>
<feature type="region of interest" description="Disordered" evidence="8">
    <location>
        <begin position="827"/>
        <end position="847"/>
    </location>
</feature>
<dbReference type="InterPro" id="IPR012675">
    <property type="entry name" value="Beta-grasp_dom_sf"/>
</dbReference>
<evidence type="ECO:0000256" key="5">
    <source>
        <dbReference type="ARBA" id="ARBA00023015"/>
    </source>
</evidence>
<protein>
    <submittedName>
        <fullName evidence="11">Benzoate 1,2-dioxygenase electron transfer component BenC</fullName>
    </submittedName>
</protein>
<keyword evidence="3" id="KW-0001">2Fe-2S</keyword>
<dbReference type="PROSITE" id="PS51384">
    <property type="entry name" value="FAD_FR"/>
    <property type="match status" value="1"/>
</dbReference>
<dbReference type="InterPro" id="IPR008333">
    <property type="entry name" value="Cbr1-like_FAD-bd_dom"/>
</dbReference>
<keyword evidence="3" id="KW-0408">Iron</keyword>
<dbReference type="PROSITE" id="PS00061">
    <property type="entry name" value="ADH_SHORT"/>
    <property type="match status" value="1"/>
</dbReference>
<comment type="similarity">
    <text evidence="2">Belongs to the short-chain dehydrogenases/reductases (SDR) family.</text>
</comment>